<feature type="transmembrane region" description="Helical" evidence="7">
    <location>
        <begin position="355"/>
        <end position="376"/>
    </location>
</feature>
<feature type="transmembrane region" description="Helical" evidence="7">
    <location>
        <begin position="95"/>
        <end position="112"/>
    </location>
</feature>
<dbReference type="InterPro" id="IPR048279">
    <property type="entry name" value="MdtK-like"/>
</dbReference>
<feature type="transmembrane region" description="Helical" evidence="7">
    <location>
        <begin position="132"/>
        <end position="151"/>
    </location>
</feature>
<dbReference type="NCBIfam" id="TIGR00797">
    <property type="entry name" value="matE"/>
    <property type="match status" value="1"/>
</dbReference>
<feature type="transmembrane region" description="Helical" evidence="7">
    <location>
        <begin position="12"/>
        <end position="31"/>
    </location>
</feature>
<dbReference type="GO" id="GO:0042910">
    <property type="term" value="F:xenobiotic transmembrane transporter activity"/>
    <property type="evidence" value="ECO:0007669"/>
    <property type="project" value="InterPro"/>
</dbReference>
<name>A0A174IC52_9FIRM</name>
<protein>
    <submittedName>
        <fullName evidence="8">Staphylococcal virulence regulator protein A</fullName>
    </submittedName>
</protein>
<dbReference type="AlphaFoldDB" id="A0A174IC52"/>
<evidence type="ECO:0000256" key="2">
    <source>
        <dbReference type="ARBA" id="ARBA00022448"/>
    </source>
</evidence>
<accession>A0A174IC52</accession>
<feature type="transmembrane region" description="Helical" evidence="7">
    <location>
        <begin position="51"/>
        <end position="75"/>
    </location>
</feature>
<proteinExistence type="predicted"/>
<keyword evidence="2" id="KW-0813">Transport</keyword>
<comment type="subcellular location">
    <subcellularLocation>
        <location evidence="1">Cell membrane</location>
        <topology evidence="1">Multi-pass membrane protein</topology>
    </subcellularLocation>
</comment>
<evidence type="ECO:0000313" key="8">
    <source>
        <dbReference type="EMBL" id="CUO83726.1"/>
    </source>
</evidence>
<keyword evidence="3" id="KW-1003">Cell membrane</keyword>
<organism evidence="8 9">
    <name type="scientific">Fusicatenibacter saccharivorans</name>
    <dbReference type="NCBI Taxonomy" id="1150298"/>
    <lineage>
        <taxon>Bacteria</taxon>
        <taxon>Bacillati</taxon>
        <taxon>Bacillota</taxon>
        <taxon>Clostridia</taxon>
        <taxon>Lachnospirales</taxon>
        <taxon>Lachnospiraceae</taxon>
        <taxon>Fusicatenibacter</taxon>
    </lineage>
</organism>
<dbReference type="Proteomes" id="UP000095709">
    <property type="component" value="Unassembled WGS sequence"/>
</dbReference>
<feature type="transmembrane region" description="Helical" evidence="7">
    <location>
        <begin position="163"/>
        <end position="186"/>
    </location>
</feature>
<keyword evidence="4 7" id="KW-0812">Transmembrane</keyword>
<evidence type="ECO:0000313" key="9">
    <source>
        <dbReference type="Proteomes" id="UP000095709"/>
    </source>
</evidence>
<evidence type="ECO:0000256" key="4">
    <source>
        <dbReference type="ARBA" id="ARBA00022692"/>
    </source>
</evidence>
<dbReference type="PANTHER" id="PTHR43549:SF3">
    <property type="entry name" value="MULTIDRUG RESISTANCE PROTEIN YPNP-RELATED"/>
    <property type="match status" value="1"/>
</dbReference>
<feature type="transmembrane region" description="Helical" evidence="7">
    <location>
        <begin position="422"/>
        <end position="439"/>
    </location>
</feature>
<sequence>MEKDMTKGSPLPVILQFTLPLIIGNIFQQLYNMADTIIVGRYVGADALAAVGSTGTIMFLVLGFAQGITAGFTVLTSQRFGAKDTRGVKRSVANGILLALLFTVVLTFFSMISMRPLLHLMNTPENIFQDAYSYIMIICGGLIATIFYNLLSSYLRAVGNSQTPLMFLIFSAVLNVLLDLLLIIRFKMGVAGAGYATVFSQGISAVLCLFYIYRSMPDMWPEKHHWKLHAADSRHQLSMGIPMALQFAITASGTMIMQAAINLFGSEAVAAFTAACKLQNLVTQGFSAMGQTMATYSGQNFGKGDIPRIKKGVRAALLTSITYSIAAAALVFLLLKPCLSLFFSGDVDMAAMMPWAKTYSYMCALFYVPLCTIFIFRNAMQGCGYGFLPMMGGVSELFARLIVAVIAIKVISYPLACFCDPAAWVTAAVFTGVSYLFVMKDIDKKYDSKTSTAPIS</sequence>
<dbReference type="PANTHER" id="PTHR43549">
    <property type="entry name" value="MULTIDRUG RESISTANCE PROTEIN YPNP-RELATED"/>
    <property type="match status" value="1"/>
</dbReference>
<dbReference type="CDD" id="cd13138">
    <property type="entry name" value="MATE_yoeA_like"/>
    <property type="match status" value="1"/>
</dbReference>
<dbReference type="RefSeq" id="WP_055265454.1">
    <property type="nucleotide sequence ID" value="NZ_CZAL01000002.1"/>
</dbReference>
<dbReference type="GO" id="GO:0005886">
    <property type="term" value="C:plasma membrane"/>
    <property type="evidence" value="ECO:0007669"/>
    <property type="project" value="UniProtKB-SubCell"/>
</dbReference>
<keyword evidence="5 7" id="KW-1133">Transmembrane helix</keyword>
<dbReference type="GO" id="GO:0015297">
    <property type="term" value="F:antiporter activity"/>
    <property type="evidence" value="ECO:0007669"/>
    <property type="project" value="InterPro"/>
</dbReference>
<dbReference type="EMBL" id="CZAL01000002">
    <property type="protein sequence ID" value="CUO83726.1"/>
    <property type="molecule type" value="Genomic_DNA"/>
</dbReference>
<evidence type="ECO:0000256" key="6">
    <source>
        <dbReference type="ARBA" id="ARBA00023136"/>
    </source>
</evidence>
<evidence type="ECO:0000256" key="1">
    <source>
        <dbReference type="ARBA" id="ARBA00004651"/>
    </source>
</evidence>
<feature type="transmembrane region" description="Helical" evidence="7">
    <location>
        <begin position="192"/>
        <end position="213"/>
    </location>
</feature>
<evidence type="ECO:0000256" key="7">
    <source>
        <dbReference type="SAM" id="Phobius"/>
    </source>
</evidence>
<dbReference type="InterPro" id="IPR052031">
    <property type="entry name" value="Membrane_Transporter-Flippase"/>
</dbReference>
<evidence type="ECO:0000256" key="3">
    <source>
        <dbReference type="ARBA" id="ARBA00022475"/>
    </source>
</evidence>
<dbReference type="Pfam" id="PF01554">
    <property type="entry name" value="MatE"/>
    <property type="match status" value="2"/>
</dbReference>
<gene>
    <name evidence="8" type="primary">mepA_5</name>
    <name evidence="8" type="ORF">ERS852498_00619</name>
</gene>
<keyword evidence="6 7" id="KW-0472">Membrane</keyword>
<reference evidence="8 9" key="1">
    <citation type="submission" date="2015-09" db="EMBL/GenBank/DDBJ databases">
        <authorList>
            <consortium name="Pathogen Informatics"/>
        </authorList>
    </citation>
    <scope>NUCLEOTIDE SEQUENCE [LARGE SCALE GENOMIC DNA]</scope>
    <source>
        <strain evidence="8 9">2789STDY5834885</strain>
    </source>
</reference>
<dbReference type="PIRSF" id="PIRSF006603">
    <property type="entry name" value="DinF"/>
    <property type="match status" value="1"/>
</dbReference>
<evidence type="ECO:0000256" key="5">
    <source>
        <dbReference type="ARBA" id="ARBA00022989"/>
    </source>
</evidence>
<dbReference type="InterPro" id="IPR002528">
    <property type="entry name" value="MATE_fam"/>
</dbReference>
<feature type="transmembrane region" description="Helical" evidence="7">
    <location>
        <begin position="315"/>
        <end position="335"/>
    </location>
</feature>